<dbReference type="GO" id="GO:0004869">
    <property type="term" value="F:cysteine-type endopeptidase inhibitor activity"/>
    <property type="evidence" value="ECO:0007669"/>
    <property type="project" value="InterPro"/>
</dbReference>
<dbReference type="AlphaFoldDB" id="B3LVX3"/>
<dbReference type="eggNOG" id="ENOG502SC50">
    <property type="taxonomic scope" value="Eukaryota"/>
</dbReference>
<reference evidence="3 4" key="1">
    <citation type="journal article" date="2007" name="Nature">
        <title>Evolution of genes and genomes on the Drosophila phylogeny.</title>
        <authorList>
            <consortium name="Drosophila 12 Genomes Consortium"/>
            <person name="Clark A.G."/>
            <person name="Eisen M.B."/>
            <person name="Smith D.R."/>
            <person name="Bergman C.M."/>
            <person name="Oliver B."/>
            <person name="Markow T.A."/>
            <person name="Kaufman T.C."/>
            <person name="Kellis M."/>
            <person name="Gelbart W."/>
            <person name="Iyer V.N."/>
            <person name="Pollard D.A."/>
            <person name="Sackton T.B."/>
            <person name="Larracuente A.M."/>
            <person name="Singh N.D."/>
            <person name="Abad J.P."/>
            <person name="Abt D.N."/>
            <person name="Adryan B."/>
            <person name="Aguade M."/>
            <person name="Akashi H."/>
            <person name="Anderson W.W."/>
            <person name="Aquadro C.F."/>
            <person name="Ardell D.H."/>
            <person name="Arguello R."/>
            <person name="Artieri C.G."/>
            <person name="Barbash D.A."/>
            <person name="Barker D."/>
            <person name="Barsanti P."/>
            <person name="Batterham P."/>
            <person name="Batzoglou S."/>
            <person name="Begun D."/>
            <person name="Bhutkar A."/>
            <person name="Blanco E."/>
            <person name="Bosak S.A."/>
            <person name="Bradley R.K."/>
            <person name="Brand A.D."/>
            <person name="Brent M.R."/>
            <person name="Brooks A.N."/>
            <person name="Brown R.H."/>
            <person name="Butlin R.K."/>
            <person name="Caggese C."/>
            <person name="Calvi B.R."/>
            <person name="Bernardo de Carvalho A."/>
            <person name="Caspi A."/>
            <person name="Castrezana S."/>
            <person name="Celniker S.E."/>
            <person name="Chang J.L."/>
            <person name="Chapple C."/>
            <person name="Chatterji S."/>
            <person name="Chinwalla A."/>
            <person name="Civetta A."/>
            <person name="Clifton S.W."/>
            <person name="Comeron J.M."/>
            <person name="Costello J.C."/>
            <person name="Coyne J.A."/>
            <person name="Daub J."/>
            <person name="David R.G."/>
            <person name="Delcher A.L."/>
            <person name="Delehaunty K."/>
            <person name="Do C.B."/>
            <person name="Ebling H."/>
            <person name="Edwards K."/>
            <person name="Eickbush T."/>
            <person name="Evans J.D."/>
            <person name="Filipski A."/>
            <person name="Findeiss S."/>
            <person name="Freyhult E."/>
            <person name="Fulton L."/>
            <person name="Fulton R."/>
            <person name="Garcia A.C."/>
            <person name="Gardiner A."/>
            <person name="Garfield D.A."/>
            <person name="Garvin B.E."/>
            <person name="Gibson G."/>
            <person name="Gilbert D."/>
            <person name="Gnerre S."/>
            <person name="Godfrey J."/>
            <person name="Good R."/>
            <person name="Gotea V."/>
            <person name="Gravely B."/>
            <person name="Greenberg A.J."/>
            <person name="Griffiths-Jones S."/>
            <person name="Gross S."/>
            <person name="Guigo R."/>
            <person name="Gustafson E.A."/>
            <person name="Haerty W."/>
            <person name="Hahn M.W."/>
            <person name="Halligan D.L."/>
            <person name="Halpern A.L."/>
            <person name="Halter G.M."/>
            <person name="Han M.V."/>
            <person name="Heger A."/>
            <person name="Hillier L."/>
            <person name="Hinrichs A.S."/>
            <person name="Holmes I."/>
            <person name="Hoskins R.A."/>
            <person name="Hubisz M.J."/>
            <person name="Hultmark D."/>
            <person name="Huntley M.A."/>
            <person name="Jaffe D.B."/>
            <person name="Jagadeeshan S."/>
            <person name="Jeck W.R."/>
            <person name="Johnson J."/>
            <person name="Jones C.D."/>
            <person name="Jordan W.C."/>
            <person name="Karpen G.H."/>
            <person name="Kataoka E."/>
            <person name="Keightley P.D."/>
            <person name="Kheradpour P."/>
            <person name="Kirkness E.F."/>
            <person name="Koerich L.B."/>
            <person name="Kristiansen K."/>
            <person name="Kudrna D."/>
            <person name="Kulathinal R.J."/>
            <person name="Kumar S."/>
            <person name="Kwok R."/>
            <person name="Lander E."/>
            <person name="Langley C.H."/>
            <person name="Lapoint R."/>
            <person name="Lazzaro B.P."/>
            <person name="Lee S.J."/>
            <person name="Levesque L."/>
            <person name="Li R."/>
            <person name="Lin C.F."/>
            <person name="Lin M.F."/>
            <person name="Lindblad-Toh K."/>
            <person name="Llopart A."/>
            <person name="Long M."/>
            <person name="Low L."/>
            <person name="Lozovsky E."/>
            <person name="Lu J."/>
            <person name="Luo M."/>
            <person name="Machado C.A."/>
            <person name="Makalowski W."/>
            <person name="Marzo M."/>
            <person name="Matsuda M."/>
            <person name="Matzkin L."/>
            <person name="McAllister B."/>
            <person name="McBride C.S."/>
            <person name="McKernan B."/>
            <person name="McKernan K."/>
            <person name="Mendez-Lago M."/>
            <person name="Minx P."/>
            <person name="Mollenhauer M.U."/>
            <person name="Montooth K."/>
            <person name="Mount S.M."/>
            <person name="Mu X."/>
            <person name="Myers E."/>
            <person name="Negre B."/>
            <person name="Newfeld S."/>
            <person name="Nielsen R."/>
            <person name="Noor M.A."/>
            <person name="O'Grady P."/>
            <person name="Pachter L."/>
            <person name="Papaceit M."/>
            <person name="Parisi M.J."/>
            <person name="Parisi M."/>
            <person name="Parts L."/>
            <person name="Pedersen J.S."/>
            <person name="Pesole G."/>
            <person name="Phillippy A.M."/>
            <person name="Ponting C.P."/>
            <person name="Pop M."/>
            <person name="Porcelli D."/>
            <person name="Powell J.R."/>
            <person name="Prohaska S."/>
            <person name="Pruitt K."/>
            <person name="Puig M."/>
            <person name="Quesneville H."/>
            <person name="Ram K.R."/>
            <person name="Rand D."/>
            <person name="Rasmussen M.D."/>
            <person name="Reed L.K."/>
            <person name="Reenan R."/>
            <person name="Reily A."/>
            <person name="Remington K.A."/>
            <person name="Rieger T.T."/>
            <person name="Ritchie M.G."/>
            <person name="Robin C."/>
            <person name="Rogers Y.H."/>
            <person name="Rohde C."/>
            <person name="Rozas J."/>
            <person name="Rubenfield M.J."/>
            <person name="Ruiz A."/>
            <person name="Russo S."/>
            <person name="Salzberg S.L."/>
            <person name="Sanchez-Gracia A."/>
            <person name="Saranga D.J."/>
            <person name="Sato H."/>
            <person name="Schaeffer S.W."/>
            <person name="Schatz M.C."/>
            <person name="Schlenke T."/>
            <person name="Schwartz R."/>
            <person name="Segarra C."/>
            <person name="Singh R.S."/>
            <person name="Sirot L."/>
            <person name="Sirota M."/>
            <person name="Sisneros N.B."/>
            <person name="Smith C.D."/>
            <person name="Smith T.F."/>
            <person name="Spieth J."/>
            <person name="Stage D.E."/>
            <person name="Stark A."/>
            <person name="Stephan W."/>
            <person name="Strausberg R.L."/>
            <person name="Strempel S."/>
            <person name="Sturgill D."/>
            <person name="Sutton G."/>
            <person name="Sutton G.G."/>
            <person name="Tao W."/>
            <person name="Teichmann S."/>
            <person name="Tobari Y.N."/>
            <person name="Tomimura Y."/>
            <person name="Tsolas J.M."/>
            <person name="Valente V.L."/>
            <person name="Venter E."/>
            <person name="Venter J.C."/>
            <person name="Vicario S."/>
            <person name="Vieira F.G."/>
            <person name="Vilella A.J."/>
            <person name="Villasante A."/>
            <person name="Walenz B."/>
            <person name="Wang J."/>
            <person name="Wasserman M."/>
            <person name="Watts T."/>
            <person name="Wilson D."/>
            <person name="Wilson R.K."/>
            <person name="Wing R.A."/>
            <person name="Wolfner M.F."/>
            <person name="Wong A."/>
            <person name="Wong G.K."/>
            <person name="Wu C.I."/>
            <person name="Wu G."/>
            <person name="Yamamoto D."/>
            <person name="Yang H.P."/>
            <person name="Yang S.P."/>
            <person name="Yorke J.A."/>
            <person name="Yoshida K."/>
            <person name="Zdobnov E."/>
            <person name="Zhang P."/>
            <person name="Zhang Y."/>
            <person name="Zimin A.V."/>
            <person name="Baldwin J."/>
            <person name="Abdouelleil A."/>
            <person name="Abdulkadir J."/>
            <person name="Abebe A."/>
            <person name="Abera B."/>
            <person name="Abreu J."/>
            <person name="Acer S.C."/>
            <person name="Aftuck L."/>
            <person name="Alexander A."/>
            <person name="An P."/>
            <person name="Anderson E."/>
            <person name="Anderson S."/>
            <person name="Arachi H."/>
            <person name="Azer M."/>
            <person name="Bachantsang P."/>
            <person name="Barry A."/>
            <person name="Bayul T."/>
            <person name="Berlin A."/>
            <person name="Bessette D."/>
            <person name="Bloom T."/>
            <person name="Blye J."/>
            <person name="Boguslavskiy L."/>
            <person name="Bonnet C."/>
            <person name="Boukhgalter B."/>
            <person name="Bourzgui I."/>
            <person name="Brown A."/>
            <person name="Cahill P."/>
            <person name="Channer S."/>
            <person name="Cheshatsang Y."/>
            <person name="Chuda L."/>
            <person name="Citroen M."/>
            <person name="Collymore A."/>
            <person name="Cooke P."/>
            <person name="Costello M."/>
            <person name="D'Aco K."/>
            <person name="Daza R."/>
            <person name="De Haan G."/>
            <person name="DeGray S."/>
            <person name="DeMaso C."/>
            <person name="Dhargay N."/>
            <person name="Dooley K."/>
            <person name="Dooley E."/>
            <person name="Doricent M."/>
            <person name="Dorje P."/>
            <person name="Dorjee K."/>
            <person name="Dupes A."/>
            <person name="Elong R."/>
            <person name="Falk J."/>
            <person name="Farina A."/>
            <person name="Faro S."/>
            <person name="Ferguson D."/>
            <person name="Fisher S."/>
            <person name="Foley C.D."/>
            <person name="Franke A."/>
            <person name="Friedrich D."/>
            <person name="Gadbois L."/>
            <person name="Gearin G."/>
            <person name="Gearin C.R."/>
            <person name="Giannoukos G."/>
            <person name="Goode T."/>
            <person name="Graham J."/>
            <person name="Grandbois E."/>
            <person name="Grewal S."/>
            <person name="Gyaltsen K."/>
            <person name="Hafez N."/>
            <person name="Hagos B."/>
            <person name="Hall J."/>
            <person name="Henson C."/>
            <person name="Hollinger A."/>
            <person name="Honan T."/>
            <person name="Huard M.D."/>
            <person name="Hughes L."/>
            <person name="Hurhula B."/>
            <person name="Husby M.E."/>
            <person name="Kamat A."/>
            <person name="Kanga B."/>
            <person name="Kashin S."/>
            <person name="Khazanovich D."/>
            <person name="Kisner P."/>
            <person name="Lance K."/>
            <person name="Lara M."/>
            <person name="Lee W."/>
            <person name="Lennon N."/>
            <person name="Letendre F."/>
            <person name="LeVine R."/>
            <person name="Lipovsky A."/>
            <person name="Liu X."/>
            <person name="Liu J."/>
            <person name="Liu S."/>
            <person name="Lokyitsang T."/>
            <person name="Lokyitsang Y."/>
            <person name="Lubonja R."/>
            <person name="Lui A."/>
            <person name="MacDonald P."/>
            <person name="Magnisalis V."/>
            <person name="Maru K."/>
            <person name="Matthews C."/>
            <person name="McCusker W."/>
            <person name="McDonough S."/>
            <person name="Mehta T."/>
            <person name="Meldrim J."/>
            <person name="Meneus L."/>
            <person name="Mihai O."/>
            <person name="Mihalev A."/>
            <person name="Mihova T."/>
            <person name="Mittelman R."/>
            <person name="Mlenga V."/>
            <person name="Montmayeur A."/>
            <person name="Mulrain L."/>
            <person name="Navidi A."/>
            <person name="Naylor J."/>
            <person name="Negash T."/>
            <person name="Nguyen T."/>
            <person name="Nguyen N."/>
            <person name="Nicol R."/>
            <person name="Norbu C."/>
            <person name="Norbu N."/>
            <person name="Novod N."/>
            <person name="O'Neill B."/>
            <person name="Osman S."/>
            <person name="Markiewicz E."/>
            <person name="Oyono O.L."/>
            <person name="Patti C."/>
            <person name="Phunkhang P."/>
            <person name="Pierre F."/>
            <person name="Priest M."/>
            <person name="Raghuraman S."/>
            <person name="Rege F."/>
            <person name="Reyes R."/>
            <person name="Rise C."/>
            <person name="Rogov P."/>
            <person name="Ross K."/>
            <person name="Ryan E."/>
            <person name="Settipalli S."/>
            <person name="Shea T."/>
            <person name="Sherpa N."/>
            <person name="Shi L."/>
            <person name="Shih D."/>
            <person name="Sparrow T."/>
            <person name="Spaulding J."/>
            <person name="Stalker J."/>
            <person name="Stange-Thomann N."/>
            <person name="Stavropoulos S."/>
            <person name="Stone C."/>
            <person name="Strader C."/>
            <person name="Tesfaye S."/>
            <person name="Thomson T."/>
            <person name="Thoulutsang Y."/>
            <person name="Thoulutsang D."/>
            <person name="Topham K."/>
            <person name="Topping I."/>
            <person name="Tsamla T."/>
            <person name="Vassiliev H."/>
            <person name="Vo A."/>
            <person name="Wangchuk T."/>
            <person name="Wangdi T."/>
            <person name="Weiand M."/>
            <person name="Wilkinson J."/>
            <person name="Wilson A."/>
            <person name="Yadav S."/>
            <person name="Young G."/>
            <person name="Yu Q."/>
            <person name="Zembek L."/>
            <person name="Zhong D."/>
            <person name="Zimmer A."/>
            <person name="Zwirko Z."/>
            <person name="Jaffe D.B."/>
            <person name="Alvarez P."/>
            <person name="Brockman W."/>
            <person name="Butler J."/>
            <person name="Chin C."/>
            <person name="Gnerre S."/>
            <person name="Grabherr M."/>
            <person name="Kleber M."/>
            <person name="Mauceli E."/>
            <person name="MacCallum I."/>
        </authorList>
    </citation>
    <scope>NUCLEOTIDE SEQUENCE [LARGE SCALE GENOMIC DNA]</scope>
    <source>
        <strain evidence="4">Tucson 14024-0371.13</strain>
    </source>
</reference>
<evidence type="ECO:0000259" key="2">
    <source>
        <dbReference type="SMART" id="SM00043"/>
    </source>
</evidence>
<evidence type="ECO:0000256" key="1">
    <source>
        <dbReference type="ARBA" id="ARBA00009403"/>
    </source>
</evidence>
<proteinExistence type="inferred from homology"/>
<gene>
    <name evidence="3" type="primary">Dana\GF17474</name>
    <name evidence="3" type="synonym">dana_GLEANR_18737</name>
    <name evidence="3" type="ORF">GF17474</name>
</gene>
<dbReference type="GeneID" id="6500258"/>
<dbReference type="InterPro" id="IPR000010">
    <property type="entry name" value="Cystatin_dom"/>
</dbReference>
<evidence type="ECO:0000313" key="4">
    <source>
        <dbReference type="Proteomes" id="UP000007801"/>
    </source>
</evidence>
<dbReference type="PROSITE" id="PS00287">
    <property type="entry name" value="CYSTATIN"/>
    <property type="match status" value="1"/>
</dbReference>
<dbReference type="Pfam" id="PF00031">
    <property type="entry name" value="Cystatin"/>
    <property type="match status" value="1"/>
</dbReference>
<organism evidence="3 4">
    <name type="scientific">Drosophila ananassae</name>
    <name type="common">Fruit fly</name>
    <dbReference type="NCBI Taxonomy" id="7217"/>
    <lineage>
        <taxon>Eukaryota</taxon>
        <taxon>Metazoa</taxon>
        <taxon>Ecdysozoa</taxon>
        <taxon>Arthropoda</taxon>
        <taxon>Hexapoda</taxon>
        <taxon>Insecta</taxon>
        <taxon>Pterygota</taxon>
        <taxon>Neoptera</taxon>
        <taxon>Endopterygota</taxon>
        <taxon>Diptera</taxon>
        <taxon>Brachycera</taxon>
        <taxon>Muscomorpha</taxon>
        <taxon>Ephydroidea</taxon>
        <taxon>Drosophilidae</taxon>
        <taxon>Drosophila</taxon>
        <taxon>Sophophora</taxon>
    </lineage>
</organism>
<dbReference type="InterPro" id="IPR018073">
    <property type="entry name" value="Prot_inh_cystat_CS"/>
</dbReference>
<protein>
    <recommendedName>
        <fullName evidence="2">Cystatin domain-containing protein</fullName>
    </recommendedName>
</protein>
<dbReference type="InParanoid" id="B3LVX3"/>
<dbReference type="SUPFAM" id="SSF54403">
    <property type="entry name" value="Cystatin/monellin"/>
    <property type="match status" value="1"/>
</dbReference>
<comment type="similarity">
    <text evidence="1">Belongs to the cystatin family.</text>
</comment>
<dbReference type="SMART" id="SM00043">
    <property type="entry name" value="CY"/>
    <property type="match status" value="1"/>
</dbReference>
<dbReference type="Gene3D" id="3.10.450.10">
    <property type="match status" value="1"/>
</dbReference>
<dbReference type="InterPro" id="IPR046350">
    <property type="entry name" value="Cystatin_sf"/>
</dbReference>
<dbReference type="OrthoDB" id="6357437at2759"/>
<accession>B3LVX3</accession>
<dbReference type="KEGG" id="dan:6500258"/>
<dbReference type="FunCoup" id="B3LVX3">
    <property type="interactions" value="6"/>
</dbReference>
<sequence>MSNEPILGGVSQLQGEALKEALELLESSLAKLEATDGLAYKAANVTSVTGQTVAGSLYTYELELQSGSETKPATVTIWHRIWLKENGTNIKIHSGGVVQLDRTW</sequence>
<name>B3LVX3_DROAN</name>
<dbReference type="HOGENOM" id="CLU_162219_0_0_1"/>
<keyword evidence="4" id="KW-1185">Reference proteome</keyword>
<feature type="domain" description="Cystatin" evidence="2">
    <location>
        <begin position="5"/>
        <end position="95"/>
    </location>
</feature>
<evidence type="ECO:0000313" key="3">
    <source>
        <dbReference type="EMBL" id="EDV41506.2"/>
    </source>
</evidence>
<dbReference type="Proteomes" id="UP000007801">
    <property type="component" value="Unassembled WGS sequence"/>
</dbReference>
<dbReference type="EMBL" id="CH902617">
    <property type="protein sequence ID" value="EDV41506.2"/>
    <property type="molecule type" value="Genomic_DNA"/>
</dbReference>